<organism evidence="7 8">
    <name type="scientific">Candidatus Sungbacteria bacterium RIFCSPLOWO2_01_FULL_59_16</name>
    <dbReference type="NCBI Taxonomy" id="1802280"/>
    <lineage>
        <taxon>Bacteria</taxon>
        <taxon>Candidatus Sungiibacteriota</taxon>
    </lineage>
</organism>
<keyword evidence="4" id="KW-0804">Transcription</keyword>
<dbReference type="PANTHER" id="PTHR34824">
    <property type="entry name" value="HEAT-INDUCIBLE TRANSCRIPTION REPRESSOR HRCA"/>
    <property type="match status" value="1"/>
</dbReference>
<dbReference type="Proteomes" id="UP000176705">
    <property type="component" value="Unassembled WGS sequence"/>
</dbReference>
<evidence type="ECO:0000259" key="5">
    <source>
        <dbReference type="Pfam" id="PF01628"/>
    </source>
</evidence>
<gene>
    <name evidence="7" type="ORF">A3B37_00535</name>
</gene>
<dbReference type="InterPro" id="IPR002571">
    <property type="entry name" value="HrcA"/>
</dbReference>
<proteinExistence type="predicted"/>
<evidence type="ECO:0000256" key="1">
    <source>
        <dbReference type="ARBA" id="ARBA00022491"/>
    </source>
</evidence>
<dbReference type="Gene3D" id="1.10.10.10">
    <property type="entry name" value="Winged helix-like DNA-binding domain superfamily/Winged helix DNA-binding domain"/>
    <property type="match status" value="1"/>
</dbReference>
<dbReference type="InterPro" id="IPR021153">
    <property type="entry name" value="HrcA_C"/>
</dbReference>
<dbReference type="GO" id="GO:0045892">
    <property type="term" value="P:negative regulation of DNA-templated transcription"/>
    <property type="evidence" value="ECO:0007669"/>
    <property type="project" value="TreeGrafter"/>
</dbReference>
<accession>A0A1G2LB11</accession>
<dbReference type="InterPro" id="IPR029016">
    <property type="entry name" value="GAF-like_dom_sf"/>
</dbReference>
<evidence type="ECO:0000313" key="7">
    <source>
        <dbReference type="EMBL" id="OHA08823.1"/>
    </source>
</evidence>
<dbReference type="Gene3D" id="3.30.450.40">
    <property type="match status" value="1"/>
</dbReference>
<feature type="domain" description="Winged helix-turn-helix transcription repressor HrcA DNA-binding" evidence="6">
    <location>
        <begin position="4"/>
        <end position="76"/>
    </location>
</feature>
<comment type="caution">
    <text evidence="7">The sequence shown here is derived from an EMBL/GenBank/DDBJ whole genome shotgun (WGS) entry which is preliminary data.</text>
</comment>
<dbReference type="SUPFAM" id="SSF55781">
    <property type="entry name" value="GAF domain-like"/>
    <property type="match status" value="1"/>
</dbReference>
<dbReference type="Pfam" id="PF03444">
    <property type="entry name" value="WHD_HrcA"/>
    <property type="match status" value="1"/>
</dbReference>
<dbReference type="InterPro" id="IPR036390">
    <property type="entry name" value="WH_DNA-bd_sf"/>
</dbReference>
<dbReference type="GO" id="GO:0003677">
    <property type="term" value="F:DNA binding"/>
    <property type="evidence" value="ECO:0007669"/>
    <property type="project" value="InterPro"/>
</dbReference>
<feature type="domain" description="Heat-inducible transcription repressor HrcA C-terminal" evidence="5">
    <location>
        <begin position="102"/>
        <end position="226"/>
    </location>
</feature>
<dbReference type="STRING" id="1802280.A3B37_00535"/>
<name>A0A1G2LB11_9BACT</name>
<dbReference type="InterPro" id="IPR036388">
    <property type="entry name" value="WH-like_DNA-bd_sf"/>
</dbReference>
<evidence type="ECO:0008006" key="9">
    <source>
        <dbReference type="Google" id="ProtNLM"/>
    </source>
</evidence>
<keyword evidence="1" id="KW-0678">Repressor</keyword>
<dbReference type="InterPro" id="IPR005104">
    <property type="entry name" value="WHTH_HrcA_DNA-bd"/>
</dbReference>
<sequence length="240" mass="27177">MPQELSERQKTILDAVIREYVATAEPVASEHVVRAYRLPHSPATVRNELLALDEAGYLAQPHTSAGRVPTDRGYRFFINRMAGTPQEPAAGREERAFQEIRELGDPIEFAKHTSRILAHLTRNFVIAGFPDEDLYYKSGLSEIMQEPEFTDRSLVHEFGMLLDVIEDELTRALDFSELGEPLAFIGSENPIRRARRYSMIISTTETPFGKESVIALVGPKRMDYAHNLALLRHLRQMLAA</sequence>
<evidence type="ECO:0000256" key="3">
    <source>
        <dbReference type="ARBA" id="ARBA00023016"/>
    </source>
</evidence>
<dbReference type="Pfam" id="PF01628">
    <property type="entry name" value="HrcA"/>
    <property type="match status" value="1"/>
</dbReference>
<dbReference type="PANTHER" id="PTHR34824:SF1">
    <property type="entry name" value="HEAT-INDUCIBLE TRANSCRIPTION REPRESSOR HRCA"/>
    <property type="match status" value="1"/>
</dbReference>
<keyword evidence="2" id="KW-0805">Transcription regulation</keyword>
<dbReference type="AlphaFoldDB" id="A0A1G2LB11"/>
<evidence type="ECO:0000313" key="8">
    <source>
        <dbReference type="Proteomes" id="UP000176705"/>
    </source>
</evidence>
<evidence type="ECO:0000256" key="2">
    <source>
        <dbReference type="ARBA" id="ARBA00023015"/>
    </source>
</evidence>
<keyword evidence="3" id="KW-0346">Stress response</keyword>
<evidence type="ECO:0000259" key="6">
    <source>
        <dbReference type="Pfam" id="PF03444"/>
    </source>
</evidence>
<dbReference type="EMBL" id="MHQS01000010">
    <property type="protein sequence ID" value="OHA08823.1"/>
    <property type="molecule type" value="Genomic_DNA"/>
</dbReference>
<reference evidence="7 8" key="1">
    <citation type="journal article" date="2016" name="Nat. Commun.">
        <title>Thousands of microbial genomes shed light on interconnected biogeochemical processes in an aquifer system.</title>
        <authorList>
            <person name="Anantharaman K."/>
            <person name="Brown C.T."/>
            <person name="Hug L.A."/>
            <person name="Sharon I."/>
            <person name="Castelle C.J."/>
            <person name="Probst A.J."/>
            <person name="Thomas B.C."/>
            <person name="Singh A."/>
            <person name="Wilkins M.J."/>
            <person name="Karaoz U."/>
            <person name="Brodie E.L."/>
            <person name="Williams K.H."/>
            <person name="Hubbard S.S."/>
            <person name="Banfield J.F."/>
        </authorList>
    </citation>
    <scope>NUCLEOTIDE SEQUENCE [LARGE SCALE GENOMIC DNA]</scope>
</reference>
<evidence type="ECO:0000256" key="4">
    <source>
        <dbReference type="ARBA" id="ARBA00023163"/>
    </source>
</evidence>
<protein>
    <recommendedName>
        <fullName evidence="9">Heat-inducible transcription repressor HrcA</fullName>
    </recommendedName>
</protein>
<dbReference type="SUPFAM" id="SSF46785">
    <property type="entry name" value="Winged helix' DNA-binding domain"/>
    <property type="match status" value="1"/>
</dbReference>